<accession>A0A0G0TSN5</accession>
<evidence type="ECO:0000256" key="1">
    <source>
        <dbReference type="SAM" id="Phobius"/>
    </source>
</evidence>
<evidence type="ECO:0000313" key="3">
    <source>
        <dbReference type="Proteomes" id="UP000034531"/>
    </source>
</evidence>
<dbReference type="Proteomes" id="UP000034531">
    <property type="component" value="Unassembled WGS sequence"/>
</dbReference>
<evidence type="ECO:0000313" key="2">
    <source>
        <dbReference type="EMBL" id="KKR50065.1"/>
    </source>
</evidence>
<proteinExistence type="predicted"/>
<organism evidence="2 3">
    <name type="scientific">Candidatus Curtissbacteria bacterium GW2011_GWA1_40_16</name>
    <dbReference type="NCBI Taxonomy" id="1618405"/>
    <lineage>
        <taxon>Bacteria</taxon>
        <taxon>Candidatus Curtissiibacteriota</taxon>
    </lineage>
</organism>
<name>A0A0G0TSN5_9BACT</name>
<sequence length="132" mass="15448">MAILFILYFLIEVTNIFYTGSFGIKYPEKQPILYRKIRFWLRLLKYSSATISSIVLTLDNLFIPAIFIFLLPHVIEKFLYWFCKNRAIKEGVSLLIDKDNLKEGEKAMSRKDANKAAVGIIDDQIKYGERLF</sequence>
<dbReference type="AlphaFoldDB" id="A0A0G0TSN5"/>
<reference evidence="2 3" key="1">
    <citation type="journal article" date="2015" name="Nature">
        <title>rRNA introns, odd ribosomes, and small enigmatic genomes across a large radiation of phyla.</title>
        <authorList>
            <person name="Brown C.T."/>
            <person name="Hug L.A."/>
            <person name="Thomas B.C."/>
            <person name="Sharon I."/>
            <person name="Castelle C.J."/>
            <person name="Singh A."/>
            <person name="Wilkins M.J."/>
            <person name="Williams K.H."/>
            <person name="Banfield J.F."/>
        </authorList>
    </citation>
    <scope>NUCLEOTIDE SEQUENCE [LARGE SCALE GENOMIC DNA]</scope>
</reference>
<comment type="caution">
    <text evidence="2">The sequence shown here is derived from an EMBL/GenBank/DDBJ whole genome shotgun (WGS) entry which is preliminary data.</text>
</comment>
<keyword evidence="1" id="KW-0812">Transmembrane</keyword>
<dbReference type="EMBL" id="LBYI01000015">
    <property type="protein sequence ID" value="KKR50065.1"/>
    <property type="molecule type" value="Genomic_DNA"/>
</dbReference>
<protein>
    <submittedName>
        <fullName evidence="2">Uncharacterized protein</fullName>
    </submittedName>
</protein>
<feature type="transmembrane region" description="Helical" evidence="1">
    <location>
        <begin position="6"/>
        <end position="27"/>
    </location>
</feature>
<keyword evidence="1" id="KW-1133">Transmembrane helix</keyword>
<keyword evidence="1" id="KW-0472">Membrane</keyword>
<gene>
    <name evidence="2" type="ORF">UT84_C0015G0013</name>
</gene>